<reference evidence="1 2" key="1">
    <citation type="submission" date="2016-05" db="EMBL/GenBank/DDBJ databases">
        <title>Genomic and physiological characterization of Planctopirus sp. isolated from fresh water lake.</title>
        <authorList>
            <person name="Subhash Y."/>
            <person name="Ramana C."/>
        </authorList>
    </citation>
    <scope>NUCLEOTIDE SEQUENCE [LARGE SCALE GENOMIC DNA]</scope>
    <source>
        <strain evidence="1 2">JC280</strain>
    </source>
</reference>
<dbReference type="Proteomes" id="UP000094828">
    <property type="component" value="Unassembled WGS sequence"/>
</dbReference>
<organism evidence="1 2">
    <name type="scientific">Planctopirus hydrillae</name>
    <dbReference type="NCBI Taxonomy" id="1841610"/>
    <lineage>
        <taxon>Bacteria</taxon>
        <taxon>Pseudomonadati</taxon>
        <taxon>Planctomycetota</taxon>
        <taxon>Planctomycetia</taxon>
        <taxon>Planctomycetales</taxon>
        <taxon>Planctomycetaceae</taxon>
        <taxon>Planctopirus</taxon>
    </lineage>
</organism>
<keyword evidence="2" id="KW-1185">Reference proteome</keyword>
<accession>A0A1C3EQE3</accession>
<name>A0A1C3EQE3_9PLAN</name>
<gene>
    <name evidence="1" type="ORF">A6X21_16775</name>
</gene>
<dbReference type="EMBL" id="LYDR01000033">
    <property type="protein sequence ID" value="ODA35468.1"/>
    <property type="molecule type" value="Genomic_DNA"/>
</dbReference>
<protein>
    <submittedName>
        <fullName evidence="1">Uncharacterized protein</fullName>
    </submittedName>
</protein>
<evidence type="ECO:0000313" key="2">
    <source>
        <dbReference type="Proteomes" id="UP000094828"/>
    </source>
</evidence>
<proteinExistence type="predicted"/>
<comment type="caution">
    <text evidence="1">The sequence shown here is derived from an EMBL/GenBank/DDBJ whole genome shotgun (WGS) entry which is preliminary data.</text>
</comment>
<sequence>MEPQVKDRRVFLGICPDSDLQLKRISSHVVHKVNILPEWSPRTVLSTFADLELKRANALPDRRPEVYTHVIQYGRSTGKITTNLGRTLLHGQGNEIEQMQIGSQLDTASLKEPTHVIVMFIGRCDVDEPLRLMGVVSRTVVP</sequence>
<evidence type="ECO:0000313" key="1">
    <source>
        <dbReference type="EMBL" id="ODA35468.1"/>
    </source>
</evidence>
<dbReference type="AlphaFoldDB" id="A0A1C3EQE3"/>